<dbReference type="AlphaFoldDB" id="W5SB94"/>
<keyword evidence="1" id="KW-0614">Plasmid</keyword>
<reference evidence="1" key="1">
    <citation type="submission" date="2013-02" db="EMBL/GenBank/DDBJ databases">
        <title>Comparative genomics of Borrelia species.</title>
        <authorList>
            <person name="Schwan T.G."/>
            <person name="Raffel S.J."/>
            <person name="Porcella S.F."/>
        </authorList>
    </citation>
    <scope>NUCLEOTIDE SEQUENCE</scope>
    <source>
        <strain evidence="1">YOR</strain>
        <plasmid evidence="1">unnamed</plasmid>
    </source>
</reference>
<name>W5SB94_9SPIR</name>
<proteinExistence type="predicted"/>
<dbReference type="EMBL" id="CP004164">
    <property type="protein sequence ID" value="AHH04232.1"/>
    <property type="molecule type" value="Genomic_DNA"/>
</dbReference>
<organism evidence="1">
    <name type="scientific">Borrelia nietonii YOR</name>
    <dbReference type="NCBI Taxonomy" id="1293576"/>
    <lineage>
        <taxon>Bacteria</taxon>
        <taxon>Pseudomonadati</taxon>
        <taxon>Spirochaetota</taxon>
        <taxon>Spirochaetia</taxon>
        <taxon>Spirochaetales</taxon>
        <taxon>Borreliaceae</taxon>
        <taxon>Borrelia</taxon>
        <taxon>Borrelia nietonii</taxon>
    </lineage>
</organism>
<dbReference type="RefSeq" id="WP_025434312.1">
    <property type="nucleotide sequence ID" value="NZ_CP004164.1"/>
</dbReference>
<evidence type="ECO:0000313" key="1">
    <source>
        <dbReference type="EMBL" id="AHH04232.1"/>
    </source>
</evidence>
<accession>W5SB94</accession>
<dbReference type="HOGENOM" id="CLU_090262_0_0_12"/>
<dbReference type="InterPro" id="IPR007777">
    <property type="entry name" value="DUF685"/>
</dbReference>
<protein>
    <submittedName>
        <fullName evidence="1">Putative cytosolic protein</fullName>
    </submittedName>
</protein>
<gene>
    <name evidence="1" type="ORF">BHY_1281</name>
</gene>
<sequence length="268" mass="30806">MPEQDDFIQIKDLNRLESVKNTDLLLLDDGISSCHAITYENFLETSKDKIFKNEGLKYFKEVIKTTIATELLQDENFINQVYSKVLTKFLNDDSSSISNTYSKVKDRLGSGLSSYDLRKDDYFVTLSYSSLQKAQIPKHLTGIPSGFDSSRTKTTSSYIYESSLRSRSYILDMTSQYSNQQVDLVFYKSEDGDPIYLDIYVDSEINASGTKYTKKVILKYTDESQGLMIYYRGAQNAYTDDYGPLFTGWYMQKRTYRNGSPVPILIKL</sequence>
<dbReference type="Pfam" id="PF05085">
    <property type="entry name" value="DUF685"/>
    <property type="match status" value="1"/>
</dbReference>
<geneLocation type="plasmid" evidence="1">
    <name>unnamed</name>
</geneLocation>